<evidence type="ECO:0000256" key="4">
    <source>
        <dbReference type="ARBA" id="ARBA00023125"/>
    </source>
</evidence>
<dbReference type="GO" id="GO:0016987">
    <property type="term" value="F:sigma factor activity"/>
    <property type="evidence" value="ECO:0007669"/>
    <property type="project" value="UniProtKB-KW"/>
</dbReference>
<dbReference type="GO" id="GO:0003677">
    <property type="term" value="F:DNA binding"/>
    <property type="evidence" value="ECO:0007669"/>
    <property type="project" value="UniProtKB-KW"/>
</dbReference>
<evidence type="ECO:0000259" key="6">
    <source>
        <dbReference type="Pfam" id="PF04542"/>
    </source>
</evidence>
<evidence type="ECO:0000256" key="3">
    <source>
        <dbReference type="ARBA" id="ARBA00023082"/>
    </source>
</evidence>
<dbReference type="NCBIfam" id="TIGR02937">
    <property type="entry name" value="sigma70-ECF"/>
    <property type="match status" value="1"/>
</dbReference>
<proteinExistence type="inferred from homology"/>
<dbReference type="RefSeq" id="WP_121010369.1">
    <property type="nucleotide sequence ID" value="NZ_RBXO01000001.1"/>
</dbReference>
<dbReference type="SUPFAM" id="SSF88946">
    <property type="entry name" value="Sigma2 domain of RNA polymerase sigma factors"/>
    <property type="match status" value="1"/>
</dbReference>
<reference evidence="7 8" key="1">
    <citation type="submission" date="2018-10" db="EMBL/GenBank/DDBJ databases">
        <title>Sequencing the genomes of 1000 actinobacteria strains.</title>
        <authorList>
            <person name="Klenk H.-P."/>
        </authorList>
    </citation>
    <scope>NUCLEOTIDE SEQUENCE [LARGE SCALE GENOMIC DNA]</scope>
    <source>
        <strain evidence="7 8">DSM 43800</strain>
    </source>
</reference>
<keyword evidence="5" id="KW-0804">Transcription</keyword>
<comment type="caution">
    <text evidence="7">The sequence shown here is derived from an EMBL/GenBank/DDBJ whole genome shotgun (WGS) entry which is preliminary data.</text>
</comment>
<evidence type="ECO:0000256" key="2">
    <source>
        <dbReference type="ARBA" id="ARBA00023015"/>
    </source>
</evidence>
<dbReference type="Gene3D" id="1.10.10.10">
    <property type="entry name" value="Winged helix-like DNA-binding domain superfamily/Winged helix DNA-binding domain"/>
    <property type="match status" value="1"/>
</dbReference>
<sequence>MRDQDNAELLARAHRGDQGAWREIVRRHIRLVWAVARSHRLGPEDAADVNQTVWLILAQNLTRIRRPDRLSAWLTTTARREALAVLRVRGREEPIDLWEPATDEPTPEEHVLTGDTQARLWRAYTTLTERCRRILHLVAFAPELSFTQIAQTVGIPPNSLGPTRTRCLDVLRRRLARETVG</sequence>
<dbReference type="InterPro" id="IPR013325">
    <property type="entry name" value="RNA_pol_sigma_r2"/>
</dbReference>
<keyword evidence="2" id="KW-0805">Transcription regulation</keyword>
<dbReference type="EMBL" id="RBXO01000001">
    <property type="protein sequence ID" value="RKT57961.1"/>
    <property type="molecule type" value="Genomic_DNA"/>
</dbReference>
<organism evidence="7 8">
    <name type="scientific">Saccharothrix australiensis</name>
    <dbReference type="NCBI Taxonomy" id="2072"/>
    <lineage>
        <taxon>Bacteria</taxon>
        <taxon>Bacillati</taxon>
        <taxon>Actinomycetota</taxon>
        <taxon>Actinomycetes</taxon>
        <taxon>Pseudonocardiales</taxon>
        <taxon>Pseudonocardiaceae</taxon>
        <taxon>Saccharothrix</taxon>
    </lineage>
</organism>
<dbReference type="Proteomes" id="UP000282084">
    <property type="component" value="Unassembled WGS sequence"/>
</dbReference>
<dbReference type="InterPro" id="IPR007627">
    <property type="entry name" value="RNA_pol_sigma70_r2"/>
</dbReference>
<keyword evidence="3" id="KW-0731">Sigma factor</keyword>
<dbReference type="OrthoDB" id="265863at2"/>
<keyword evidence="4" id="KW-0238">DNA-binding</keyword>
<evidence type="ECO:0000256" key="5">
    <source>
        <dbReference type="ARBA" id="ARBA00023163"/>
    </source>
</evidence>
<dbReference type="Pfam" id="PF04542">
    <property type="entry name" value="Sigma70_r2"/>
    <property type="match status" value="1"/>
</dbReference>
<dbReference type="InterPro" id="IPR039425">
    <property type="entry name" value="RNA_pol_sigma-70-like"/>
</dbReference>
<dbReference type="InterPro" id="IPR036388">
    <property type="entry name" value="WH-like_DNA-bd_sf"/>
</dbReference>
<feature type="domain" description="RNA polymerase sigma-70 region 2" evidence="6">
    <location>
        <begin position="24"/>
        <end position="91"/>
    </location>
</feature>
<evidence type="ECO:0000256" key="1">
    <source>
        <dbReference type="ARBA" id="ARBA00010641"/>
    </source>
</evidence>
<protein>
    <submittedName>
        <fullName evidence="7">RNA polymerase sigma factor (Sigma-70 family)</fullName>
    </submittedName>
</protein>
<dbReference type="AlphaFoldDB" id="A0A495W868"/>
<dbReference type="InterPro" id="IPR014284">
    <property type="entry name" value="RNA_pol_sigma-70_dom"/>
</dbReference>
<evidence type="ECO:0000313" key="7">
    <source>
        <dbReference type="EMBL" id="RKT57961.1"/>
    </source>
</evidence>
<dbReference type="InterPro" id="IPR013324">
    <property type="entry name" value="RNA_pol_sigma_r3/r4-like"/>
</dbReference>
<accession>A0A495W868</accession>
<dbReference type="GO" id="GO:0006352">
    <property type="term" value="P:DNA-templated transcription initiation"/>
    <property type="evidence" value="ECO:0007669"/>
    <property type="project" value="InterPro"/>
</dbReference>
<comment type="similarity">
    <text evidence="1">Belongs to the sigma-70 factor family. ECF subfamily.</text>
</comment>
<dbReference type="PANTHER" id="PTHR43133">
    <property type="entry name" value="RNA POLYMERASE ECF-TYPE SIGMA FACTO"/>
    <property type="match status" value="1"/>
</dbReference>
<dbReference type="SUPFAM" id="SSF88659">
    <property type="entry name" value="Sigma3 and sigma4 domains of RNA polymerase sigma factors"/>
    <property type="match status" value="1"/>
</dbReference>
<evidence type="ECO:0000313" key="8">
    <source>
        <dbReference type="Proteomes" id="UP000282084"/>
    </source>
</evidence>
<dbReference type="PANTHER" id="PTHR43133:SF8">
    <property type="entry name" value="RNA POLYMERASE SIGMA FACTOR HI_1459-RELATED"/>
    <property type="match status" value="1"/>
</dbReference>
<gene>
    <name evidence="7" type="ORF">C8E97_6693</name>
</gene>
<dbReference type="Gene3D" id="1.10.1740.10">
    <property type="match status" value="1"/>
</dbReference>
<name>A0A495W868_9PSEU</name>
<keyword evidence="8" id="KW-1185">Reference proteome</keyword>